<evidence type="ECO:0000313" key="4">
    <source>
        <dbReference type="EMBL" id="SEA09291.1"/>
    </source>
</evidence>
<feature type="compositionally biased region" description="Basic and acidic residues" evidence="1">
    <location>
        <begin position="524"/>
        <end position="548"/>
    </location>
</feature>
<dbReference type="AlphaFoldDB" id="A0A1H3YDY6"/>
<protein>
    <submittedName>
        <fullName evidence="4">OstA-like protein</fullName>
    </submittedName>
</protein>
<dbReference type="Pfam" id="PF03968">
    <property type="entry name" value="LptD_N"/>
    <property type="match status" value="1"/>
</dbReference>
<dbReference type="Proteomes" id="UP000198820">
    <property type="component" value="Unassembled WGS sequence"/>
</dbReference>
<dbReference type="STRING" id="908615.SAMN05421540_103103"/>
<sequence length="548" mass="63865">MKRFIYLLFIFPAFLFSQTKDIYYESDRTNLDEEKYPDAVIFNKVNNQVYFKHEGIEVWCDQALFYQKDNFFKAYGNVKMNQGDTIKMNSKYAEYDGNLKFAFASNNVSLRTPDNQLTTDSLFFDRQKQEAFYRSGGKVRDSLSTITSQRGTYYMEKEKYSFRQDVVVTHPEYIIHSEHIDFYTKSAHAYLYGPSTIEGETSTVYCERGFYDTRADEGYFVRNSHVEYENRDLYGDSIYFNRNKNYAAATNDVKVIDTANASTLYGQFAEVFRDKDSLIVTGLPHVATLQEGDAKQDSLFIASDTLILKGKETDRDISAFYDVRIYKSDLNGKSDSLHTNEKTGLTKMIGNPVLWSFDNQITGDTIELISNTETEKLDSLKVFDNSFMIQKDSIDGYNQVKGQYLYGLFEDNELYEVNVIKNTETIYYVREDDGELFGINKSLAAKIKMLLENREVTDIYYYNQPEDKTYPEDDFPPNARKLKGFLWRGDERLHQKSDLFSNRKAYKKTEIQGIEDPEEEEEKPSEFKINEKSSLREAKDKKDKLKSE</sequence>
<accession>A0A1H3YDY6</accession>
<name>A0A1H3YDY6_9FLAO</name>
<dbReference type="InterPro" id="IPR005653">
    <property type="entry name" value="OstA-like_N"/>
</dbReference>
<dbReference type="RefSeq" id="WP_093240488.1">
    <property type="nucleotide sequence ID" value="NZ_FNQF01000003.1"/>
</dbReference>
<feature type="domain" description="Organic solvent tolerance-like N-terminal" evidence="3">
    <location>
        <begin position="24"/>
        <end position="178"/>
    </location>
</feature>
<dbReference type="EMBL" id="FNQF01000003">
    <property type="protein sequence ID" value="SEA09291.1"/>
    <property type="molecule type" value="Genomic_DNA"/>
</dbReference>
<gene>
    <name evidence="4" type="ORF">SAMN05421540_103103</name>
</gene>
<evidence type="ECO:0000313" key="5">
    <source>
        <dbReference type="Proteomes" id="UP000198820"/>
    </source>
</evidence>
<reference evidence="4 5" key="1">
    <citation type="submission" date="2016-10" db="EMBL/GenBank/DDBJ databases">
        <authorList>
            <person name="de Groot N.N."/>
        </authorList>
    </citation>
    <scope>NUCLEOTIDE SEQUENCE [LARGE SCALE GENOMIC DNA]</scope>
    <source>
        <strain evidence="4 5">DSM 23581</strain>
    </source>
</reference>
<dbReference type="Gene3D" id="2.60.450.10">
    <property type="entry name" value="Lipopolysaccharide (LPS) transport protein A like domain"/>
    <property type="match status" value="2"/>
</dbReference>
<keyword evidence="5" id="KW-1185">Reference proteome</keyword>
<organism evidence="4 5">
    <name type="scientific">Psychroflexus halocasei</name>
    <dbReference type="NCBI Taxonomy" id="908615"/>
    <lineage>
        <taxon>Bacteria</taxon>
        <taxon>Pseudomonadati</taxon>
        <taxon>Bacteroidota</taxon>
        <taxon>Flavobacteriia</taxon>
        <taxon>Flavobacteriales</taxon>
        <taxon>Flavobacteriaceae</taxon>
        <taxon>Psychroflexus</taxon>
    </lineage>
</organism>
<evidence type="ECO:0000259" key="2">
    <source>
        <dbReference type="Pfam" id="PF03968"/>
    </source>
</evidence>
<proteinExistence type="predicted"/>
<feature type="domain" description="Organic solvent tolerance-like N-terminal" evidence="2">
    <location>
        <begin position="294"/>
        <end position="372"/>
    </location>
</feature>
<evidence type="ECO:0000256" key="1">
    <source>
        <dbReference type="SAM" id="MobiDB-lite"/>
    </source>
</evidence>
<feature type="compositionally biased region" description="Acidic residues" evidence="1">
    <location>
        <begin position="513"/>
        <end position="523"/>
    </location>
</feature>
<feature type="region of interest" description="Disordered" evidence="1">
    <location>
        <begin position="510"/>
        <end position="548"/>
    </location>
</feature>
<dbReference type="Pfam" id="PF13100">
    <property type="entry name" value="OstA_2"/>
    <property type="match status" value="1"/>
</dbReference>
<evidence type="ECO:0000259" key="3">
    <source>
        <dbReference type="Pfam" id="PF13100"/>
    </source>
</evidence>